<dbReference type="EMBL" id="JABBWG010000044">
    <property type="protein sequence ID" value="KAG1807279.1"/>
    <property type="molecule type" value="Genomic_DNA"/>
</dbReference>
<evidence type="ECO:0000313" key="3">
    <source>
        <dbReference type="Proteomes" id="UP000807769"/>
    </source>
</evidence>
<comment type="caution">
    <text evidence="2">The sequence shown here is derived from an EMBL/GenBank/DDBJ whole genome shotgun (WGS) entry which is preliminary data.</text>
</comment>
<name>A0A9P7J833_9AGAM</name>
<reference evidence="2" key="1">
    <citation type="journal article" date="2020" name="New Phytol.">
        <title>Comparative genomics reveals dynamic genome evolution in host specialist ectomycorrhizal fungi.</title>
        <authorList>
            <person name="Lofgren L.A."/>
            <person name="Nguyen N.H."/>
            <person name="Vilgalys R."/>
            <person name="Ruytinx J."/>
            <person name="Liao H.L."/>
            <person name="Branco S."/>
            <person name="Kuo A."/>
            <person name="LaButti K."/>
            <person name="Lipzen A."/>
            <person name="Andreopoulos W."/>
            <person name="Pangilinan J."/>
            <person name="Riley R."/>
            <person name="Hundley H."/>
            <person name="Na H."/>
            <person name="Barry K."/>
            <person name="Grigoriev I.V."/>
            <person name="Stajich J.E."/>
            <person name="Kennedy P.G."/>
        </authorList>
    </citation>
    <scope>NUCLEOTIDE SEQUENCE</scope>
    <source>
        <strain evidence="2">MN1</strain>
    </source>
</reference>
<dbReference type="RefSeq" id="XP_041187948.1">
    <property type="nucleotide sequence ID" value="XM_041343988.1"/>
</dbReference>
<protein>
    <submittedName>
        <fullName evidence="2">Uncharacterized protein</fullName>
    </submittedName>
</protein>
<accession>A0A9P7J833</accession>
<feature type="region of interest" description="Disordered" evidence="1">
    <location>
        <begin position="145"/>
        <end position="175"/>
    </location>
</feature>
<gene>
    <name evidence="2" type="ORF">BJ212DRAFT_756594</name>
</gene>
<sequence>MGVPPAAEQPSYPSAPPLAQPSYNQHLEQVPEQRVPEQQAPEKPASVAAAEESVVKRGKRKAVDLDDDDAPPQKKQMVHALLYHPDFELVESNGEARYKCCLPQCENVAAVRQAGIQGHIRSKRHQKAGVRFQSPVCNEAVSRMDPSNISRSCSKNQQEANEVSQRPCEGPTSSQPFEYFSNNFEETTDFTPGEPLQEPVNSLDKTVDSAWDEQVNEFFSIINKAAESTSGEQLEEAVNNFEGTADSASGEQLAFVNSLDKTDDSVPDDLFEYCMNNLDKMYYSAPAPGESLDDLLNRLLSSQAS</sequence>
<dbReference type="OrthoDB" id="2672240at2759"/>
<feature type="compositionally biased region" description="Low complexity" evidence="1">
    <location>
        <begin position="36"/>
        <end position="52"/>
    </location>
</feature>
<feature type="region of interest" description="Disordered" evidence="1">
    <location>
        <begin position="1"/>
        <end position="73"/>
    </location>
</feature>
<dbReference type="Proteomes" id="UP000807769">
    <property type="component" value="Unassembled WGS sequence"/>
</dbReference>
<organism evidence="2 3">
    <name type="scientific">Suillus subaureus</name>
    <dbReference type="NCBI Taxonomy" id="48587"/>
    <lineage>
        <taxon>Eukaryota</taxon>
        <taxon>Fungi</taxon>
        <taxon>Dikarya</taxon>
        <taxon>Basidiomycota</taxon>
        <taxon>Agaricomycotina</taxon>
        <taxon>Agaricomycetes</taxon>
        <taxon>Agaricomycetidae</taxon>
        <taxon>Boletales</taxon>
        <taxon>Suillineae</taxon>
        <taxon>Suillaceae</taxon>
        <taxon>Suillus</taxon>
    </lineage>
</organism>
<evidence type="ECO:0000256" key="1">
    <source>
        <dbReference type="SAM" id="MobiDB-lite"/>
    </source>
</evidence>
<keyword evidence="3" id="KW-1185">Reference proteome</keyword>
<feature type="compositionally biased region" description="Polar residues" evidence="1">
    <location>
        <begin position="145"/>
        <end position="164"/>
    </location>
</feature>
<dbReference type="GeneID" id="64638004"/>
<proteinExistence type="predicted"/>
<evidence type="ECO:0000313" key="2">
    <source>
        <dbReference type="EMBL" id="KAG1807279.1"/>
    </source>
</evidence>
<dbReference type="AlphaFoldDB" id="A0A9P7J833"/>